<accession>A0ABS7VLH8</accession>
<dbReference type="RefSeq" id="WP_224312338.1">
    <property type="nucleotide sequence ID" value="NZ_JAIRBM010000004.1"/>
</dbReference>
<gene>
    <name evidence="2" type="ORF">K9B37_06920</name>
</gene>
<name>A0ABS7VLH8_9HYPH</name>
<dbReference type="InterPro" id="IPR009282">
    <property type="entry name" value="DUF937"/>
</dbReference>
<evidence type="ECO:0000256" key="1">
    <source>
        <dbReference type="SAM" id="MobiDB-lite"/>
    </source>
</evidence>
<organism evidence="2 3">
    <name type="scientific">Microvirga puerhi</name>
    <dbReference type="NCBI Taxonomy" id="2876078"/>
    <lineage>
        <taxon>Bacteria</taxon>
        <taxon>Pseudomonadati</taxon>
        <taxon>Pseudomonadota</taxon>
        <taxon>Alphaproteobacteria</taxon>
        <taxon>Hyphomicrobiales</taxon>
        <taxon>Methylobacteriaceae</taxon>
        <taxon>Microvirga</taxon>
    </lineage>
</organism>
<proteinExistence type="predicted"/>
<evidence type="ECO:0000313" key="3">
    <source>
        <dbReference type="Proteomes" id="UP000704176"/>
    </source>
</evidence>
<keyword evidence="3" id="KW-1185">Reference proteome</keyword>
<dbReference type="EMBL" id="JAIRBM010000004">
    <property type="protein sequence ID" value="MBZ6076021.1"/>
    <property type="molecule type" value="Genomic_DNA"/>
</dbReference>
<reference evidence="2 3" key="1">
    <citation type="submission" date="2021-09" db="EMBL/GenBank/DDBJ databases">
        <title>The complete genome sequence of a new microorganism.</title>
        <authorList>
            <person name="Zi Z."/>
        </authorList>
    </citation>
    <scope>NUCLEOTIDE SEQUENCE [LARGE SCALE GENOMIC DNA]</scope>
    <source>
        <strain evidence="2 3">WGZ8</strain>
    </source>
</reference>
<dbReference type="Pfam" id="PF06078">
    <property type="entry name" value="DUF937"/>
    <property type="match status" value="1"/>
</dbReference>
<feature type="region of interest" description="Disordered" evidence="1">
    <location>
        <begin position="175"/>
        <end position="211"/>
    </location>
</feature>
<evidence type="ECO:0000313" key="2">
    <source>
        <dbReference type="EMBL" id="MBZ6076021.1"/>
    </source>
</evidence>
<protein>
    <submittedName>
        <fullName evidence="2">DUF937 domain-containing protein</fullName>
    </submittedName>
</protein>
<sequence>MLNWFDLMRQAQSSTGFDLLTQQFKLSDDQAQKALLALLPAFAMGMQRLMLTAPSNPLFQSLSANPWLTTGADFSSQARQNGKRVIDGLFGSDEASRRIAHMAADFTGLSVDIMQQMLPVMAGIFAGTLHQMMASRNQFTEAESGRTKEREKVQASTDPWTAAWTGWLQAFQAGSRENAEIEASKPRKPSPSVSRSSDTDEEMVPWQDMMQKGQEMQMQYLTSLQSVLEDAWKPRKH</sequence>
<dbReference type="Proteomes" id="UP000704176">
    <property type="component" value="Unassembled WGS sequence"/>
</dbReference>
<comment type="caution">
    <text evidence="2">The sequence shown here is derived from an EMBL/GenBank/DDBJ whole genome shotgun (WGS) entry which is preliminary data.</text>
</comment>